<evidence type="ECO:0000313" key="3">
    <source>
        <dbReference type="Proteomes" id="UP000243542"/>
    </source>
</evidence>
<name>A0A2A9G295_9PSEU</name>
<gene>
    <name evidence="2" type="ORF">ATK36_0456</name>
</gene>
<dbReference type="GO" id="GO:0008410">
    <property type="term" value="F:CoA-transferase activity"/>
    <property type="evidence" value="ECO:0007669"/>
    <property type="project" value="TreeGrafter"/>
</dbReference>
<protein>
    <submittedName>
        <fullName evidence="2">Formyl-CoA transferase</fullName>
    </submittedName>
</protein>
<dbReference type="Pfam" id="PF02515">
    <property type="entry name" value="CoA_transf_3"/>
    <property type="match status" value="1"/>
</dbReference>
<evidence type="ECO:0000313" key="2">
    <source>
        <dbReference type="EMBL" id="PFG56920.1"/>
    </source>
</evidence>
<organism evidence="2 3">
    <name type="scientific">Amycolatopsis sulphurea</name>
    <dbReference type="NCBI Taxonomy" id="76022"/>
    <lineage>
        <taxon>Bacteria</taxon>
        <taxon>Bacillati</taxon>
        <taxon>Actinomycetota</taxon>
        <taxon>Actinomycetes</taxon>
        <taxon>Pseudonocardiales</taxon>
        <taxon>Pseudonocardiaceae</taxon>
        <taxon>Amycolatopsis</taxon>
    </lineage>
</organism>
<dbReference type="InterPro" id="IPR044855">
    <property type="entry name" value="CoA-Trfase_III_dom3_sf"/>
</dbReference>
<dbReference type="PANTHER" id="PTHR48207:SF3">
    <property type="entry name" value="SUCCINATE--HYDROXYMETHYLGLUTARATE COA-TRANSFERASE"/>
    <property type="match status" value="1"/>
</dbReference>
<dbReference type="Proteomes" id="UP000243542">
    <property type="component" value="Unassembled WGS sequence"/>
</dbReference>
<sequence length="399" mass="42665">MTNPPGPLSDIRVIEMGQLIAGPFCGQLLGDLGAEVIKIEQPGAGDPMRHWGAKNGNGDSLTWPVIARNKKSITSDLRGARGQEVTRKLLATADILIENFRPGTLERWNLAPERLWRANPALIVVRVSGFGQSGPYAGRAGYGSIGEAMGGLRYLIGEPDRPPARAGVSIGDSLAGTYAALGALAALHTRQTTGRGQVVDSAIYEAVLAMSEAQLTEWEAVGHQRERTGAILSKVAPSNVYPTAKGAEVLIAANQDTVFRRLAAAMGRAQLAADPRYATHDARGEHQAELDHLIADWSRQLDADTVLEVLHEAGVPAGKVYRAEDMFADEHFAARSAITHARNRRGEEFAMQNVAPRLSGTPGSVRWAGPDLGEHTDQILTELGLSTAEIASLRETATI</sequence>
<dbReference type="AlphaFoldDB" id="A0A2A9G295"/>
<accession>A0A2A9G295</accession>
<dbReference type="EMBL" id="PDJK01000001">
    <property type="protein sequence ID" value="PFG56920.1"/>
    <property type="molecule type" value="Genomic_DNA"/>
</dbReference>
<reference evidence="2 3" key="1">
    <citation type="submission" date="2017-10" db="EMBL/GenBank/DDBJ databases">
        <title>Sequencing the genomes of 1000 actinobacteria strains.</title>
        <authorList>
            <person name="Klenk H.-P."/>
        </authorList>
    </citation>
    <scope>NUCLEOTIDE SEQUENCE [LARGE SCALE GENOMIC DNA]</scope>
    <source>
        <strain evidence="2 3">DSM 46092</strain>
    </source>
</reference>
<proteinExistence type="predicted"/>
<dbReference type="PANTHER" id="PTHR48207">
    <property type="entry name" value="SUCCINATE--HYDROXYMETHYLGLUTARATE COA-TRANSFERASE"/>
    <property type="match status" value="1"/>
</dbReference>
<dbReference type="Gene3D" id="3.30.1540.10">
    <property type="entry name" value="formyl-coa transferase, domain 3"/>
    <property type="match status" value="1"/>
</dbReference>
<comment type="caution">
    <text evidence="2">The sequence shown here is derived from an EMBL/GenBank/DDBJ whole genome shotgun (WGS) entry which is preliminary data.</text>
</comment>
<dbReference type="Gene3D" id="3.40.50.10540">
    <property type="entry name" value="Crotonobetainyl-coa:carnitine coa-transferase, domain 1"/>
    <property type="match status" value="1"/>
</dbReference>
<dbReference type="InterPro" id="IPR003673">
    <property type="entry name" value="CoA-Trfase_fam_III"/>
</dbReference>
<dbReference type="InterPro" id="IPR023606">
    <property type="entry name" value="CoA-Trfase_III_dom_1_sf"/>
</dbReference>
<dbReference type="RefSeq" id="WP_098509596.1">
    <property type="nucleotide sequence ID" value="NZ_JBIAKZ010000007.1"/>
</dbReference>
<keyword evidence="3" id="KW-1185">Reference proteome</keyword>
<dbReference type="SUPFAM" id="SSF89796">
    <property type="entry name" value="CoA-transferase family III (CaiB/BaiF)"/>
    <property type="match status" value="1"/>
</dbReference>
<keyword evidence="1 2" id="KW-0808">Transferase</keyword>
<evidence type="ECO:0000256" key="1">
    <source>
        <dbReference type="ARBA" id="ARBA00022679"/>
    </source>
</evidence>
<dbReference type="InterPro" id="IPR050483">
    <property type="entry name" value="CoA-transferase_III_domain"/>
</dbReference>